<dbReference type="Pfam" id="PF00105">
    <property type="entry name" value="zf-C4"/>
    <property type="match status" value="1"/>
</dbReference>
<evidence type="ECO:0000259" key="10">
    <source>
        <dbReference type="PROSITE" id="PS51030"/>
    </source>
</evidence>
<dbReference type="PROSITE" id="PS51257">
    <property type="entry name" value="PROKAR_LIPOPROTEIN"/>
    <property type="match status" value="1"/>
</dbReference>
<dbReference type="EMBL" id="VCGU01000011">
    <property type="protein sequence ID" value="TRY67251.1"/>
    <property type="molecule type" value="Genomic_DNA"/>
</dbReference>
<feature type="domain" description="Nuclear receptor" evidence="10">
    <location>
        <begin position="12"/>
        <end position="91"/>
    </location>
</feature>
<keyword evidence="4" id="KW-0805">Transcription regulation</keyword>
<accession>A0A553NP81</accession>
<keyword evidence="5" id="KW-0238">DNA-binding</keyword>
<organism evidence="11 12">
    <name type="scientific">Tigriopus californicus</name>
    <name type="common">Marine copepod</name>
    <dbReference type="NCBI Taxonomy" id="6832"/>
    <lineage>
        <taxon>Eukaryota</taxon>
        <taxon>Metazoa</taxon>
        <taxon>Ecdysozoa</taxon>
        <taxon>Arthropoda</taxon>
        <taxon>Crustacea</taxon>
        <taxon>Multicrustacea</taxon>
        <taxon>Hexanauplia</taxon>
        <taxon>Copepoda</taxon>
        <taxon>Harpacticoida</taxon>
        <taxon>Harpacticidae</taxon>
        <taxon>Tigriopus</taxon>
    </lineage>
</organism>
<dbReference type="STRING" id="6832.A0A553NP81"/>
<feature type="region of interest" description="Disordered" evidence="9">
    <location>
        <begin position="220"/>
        <end position="262"/>
    </location>
</feature>
<evidence type="ECO:0000313" key="12">
    <source>
        <dbReference type="Proteomes" id="UP000318571"/>
    </source>
</evidence>
<keyword evidence="3" id="KW-0862">Zinc</keyword>
<dbReference type="Proteomes" id="UP000318571">
    <property type="component" value="Chromosome 4"/>
</dbReference>
<sequence length="803" mass="92950">MELSKGETPRRSKICAVCFGEAETYHLNYGASACFSCRAFFRRTIQRSRNPSFHCKNGGMCEINVKTRRKCQACRFRNCITAGMQPDQVLNDTAKRTRFRKMLKKQVKDDPALETALEEDKPVVLRMVKKNKRLKSNEDDDEPSLNIKLEETSCDGMERHEPFNPKRGKSPKVTTSYQALPPVPLPFWDEPQPNQHVALHMEQNHEYGLTEYATIYDQRNSAKGSRHASDEENKNPFSELNGGSPKPFSENGSHLPELPDDFFTQMDQSLPQQTAMDELDVVYLDVDEQREEKKSRGKTKSIKQYQHRQRKQMMTFMERTKNAWYQSCSNTAIGEGVFQNWLEFHMGRYRMNKYVLRVLIVHLAKLFANFAFALPEFMSLSKADQCKLLYRNTPIFVQYFCGRFINAQTGQQQVEWLFPMKIDHDFAYQYSNLPKIPFSLVNQAVKAFKGSSAEELYEKKASELDNHPLLTSCNYLVAMTCLFGTSYATILDNETVIQGHLIDILTFSDWAAEVYACADKETLTNVISILEKMAVLFESNIRWEESECYFQEISNVITMPYTQEEECWLIRQFEKFDRAFHDVSFGEDILKEFVMFSYDVPLSKAFVPKLVSVFTERFRRIMKVHEEFNALNDHDQGQLLSNNVMDAVSLCIAKVENFETGNQQLKFALGKLDDGIFQQQYFGVMDVSQLKRMTLIRINDMTAMMGNSDLIKEFQGISSHLSSLVQSVDIFKLLIFITMFSTNDQVRSSSMDEVQNKYLTIFKRKLQSLSNSTFEDTFDQFKNALRDIRKLTRLITVILKSVA</sequence>
<dbReference type="GO" id="GO:0004879">
    <property type="term" value="F:nuclear receptor activity"/>
    <property type="evidence" value="ECO:0007669"/>
    <property type="project" value="TreeGrafter"/>
</dbReference>
<dbReference type="GO" id="GO:0045944">
    <property type="term" value="P:positive regulation of transcription by RNA polymerase II"/>
    <property type="evidence" value="ECO:0007669"/>
    <property type="project" value="TreeGrafter"/>
</dbReference>
<dbReference type="GO" id="GO:0030154">
    <property type="term" value="P:cell differentiation"/>
    <property type="evidence" value="ECO:0007669"/>
    <property type="project" value="TreeGrafter"/>
</dbReference>
<reference evidence="11 12" key="1">
    <citation type="journal article" date="2018" name="Nat. Ecol. Evol.">
        <title>Genomic signatures of mitonuclear coevolution across populations of Tigriopus californicus.</title>
        <authorList>
            <person name="Barreto F.S."/>
            <person name="Watson E.T."/>
            <person name="Lima T.G."/>
            <person name="Willett C.S."/>
            <person name="Edmands S."/>
            <person name="Li W."/>
            <person name="Burton R.S."/>
        </authorList>
    </citation>
    <scope>NUCLEOTIDE SEQUENCE [LARGE SCALE GENOMIC DNA]</scope>
    <source>
        <strain evidence="11 12">San Diego</strain>
    </source>
</reference>
<dbReference type="PROSITE" id="PS51030">
    <property type="entry name" value="NUCLEAR_REC_DBD_2"/>
    <property type="match status" value="1"/>
</dbReference>
<dbReference type="InterPro" id="IPR035500">
    <property type="entry name" value="NHR-like_dom_sf"/>
</dbReference>
<evidence type="ECO:0000256" key="6">
    <source>
        <dbReference type="ARBA" id="ARBA00023163"/>
    </source>
</evidence>
<dbReference type="GO" id="GO:0000978">
    <property type="term" value="F:RNA polymerase II cis-regulatory region sequence-specific DNA binding"/>
    <property type="evidence" value="ECO:0007669"/>
    <property type="project" value="TreeGrafter"/>
</dbReference>
<dbReference type="InterPro" id="IPR050234">
    <property type="entry name" value="Nuclear_hormone_rcpt_NR1"/>
</dbReference>
<evidence type="ECO:0000256" key="5">
    <source>
        <dbReference type="ARBA" id="ARBA00023125"/>
    </source>
</evidence>
<dbReference type="CDD" id="cd06916">
    <property type="entry name" value="NR_DBD_like"/>
    <property type="match status" value="1"/>
</dbReference>
<dbReference type="AlphaFoldDB" id="A0A553NP81"/>
<evidence type="ECO:0000256" key="7">
    <source>
        <dbReference type="ARBA" id="ARBA00023170"/>
    </source>
</evidence>
<keyword evidence="6" id="KW-0804">Transcription</keyword>
<evidence type="ECO:0000256" key="4">
    <source>
        <dbReference type="ARBA" id="ARBA00023015"/>
    </source>
</evidence>
<dbReference type="GO" id="GO:0008270">
    <property type="term" value="F:zinc ion binding"/>
    <property type="evidence" value="ECO:0007669"/>
    <property type="project" value="UniProtKB-KW"/>
</dbReference>
<keyword evidence="12" id="KW-1185">Reference proteome</keyword>
<feature type="region of interest" description="Disordered" evidence="9">
    <location>
        <begin position="156"/>
        <end position="176"/>
    </location>
</feature>
<dbReference type="InterPro" id="IPR013088">
    <property type="entry name" value="Znf_NHR/GATA"/>
</dbReference>
<dbReference type="PRINTS" id="PR00047">
    <property type="entry name" value="STROIDFINGER"/>
</dbReference>
<dbReference type="SUPFAM" id="SSF57716">
    <property type="entry name" value="Glucocorticoid receptor-like (DNA-binding domain)"/>
    <property type="match status" value="1"/>
</dbReference>
<keyword evidence="2" id="KW-0863">Zinc-finger</keyword>
<evidence type="ECO:0000256" key="3">
    <source>
        <dbReference type="ARBA" id="ARBA00022833"/>
    </source>
</evidence>
<protein>
    <recommendedName>
        <fullName evidence="10">Nuclear receptor domain-containing protein</fullName>
    </recommendedName>
</protein>
<dbReference type="OrthoDB" id="5776485at2759"/>
<dbReference type="PROSITE" id="PS00031">
    <property type="entry name" value="NUCLEAR_REC_DBD_1"/>
    <property type="match status" value="1"/>
</dbReference>
<dbReference type="Gene3D" id="1.10.565.10">
    <property type="entry name" value="Retinoid X Receptor"/>
    <property type="match status" value="1"/>
</dbReference>
<evidence type="ECO:0000256" key="2">
    <source>
        <dbReference type="ARBA" id="ARBA00022771"/>
    </source>
</evidence>
<evidence type="ECO:0000256" key="8">
    <source>
        <dbReference type="ARBA" id="ARBA00023242"/>
    </source>
</evidence>
<dbReference type="PANTHER" id="PTHR24082:SF507">
    <property type="entry name" value="BILE ACID RECEPTOR-RELATED"/>
    <property type="match status" value="1"/>
</dbReference>
<dbReference type="GO" id="GO:0000122">
    <property type="term" value="P:negative regulation of transcription by RNA polymerase II"/>
    <property type="evidence" value="ECO:0007669"/>
    <property type="project" value="TreeGrafter"/>
</dbReference>
<gene>
    <name evidence="11" type="ORF">TCAL_02930</name>
</gene>
<evidence type="ECO:0000313" key="11">
    <source>
        <dbReference type="EMBL" id="TRY67251.1"/>
    </source>
</evidence>
<evidence type="ECO:0000256" key="1">
    <source>
        <dbReference type="ARBA" id="ARBA00022723"/>
    </source>
</evidence>
<name>A0A553NP81_TIGCA</name>
<dbReference type="SMART" id="SM00399">
    <property type="entry name" value="ZnF_C4"/>
    <property type="match status" value="1"/>
</dbReference>
<evidence type="ECO:0000256" key="9">
    <source>
        <dbReference type="SAM" id="MobiDB-lite"/>
    </source>
</evidence>
<dbReference type="InterPro" id="IPR001628">
    <property type="entry name" value="Znf_hrmn_rcpt"/>
</dbReference>
<dbReference type="Gene3D" id="3.30.50.10">
    <property type="entry name" value="Erythroid Transcription Factor GATA-1, subunit A"/>
    <property type="match status" value="1"/>
</dbReference>
<comment type="caution">
    <text evidence="11">The sequence shown here is derived from an EMBL/GenBank/DDBJ whole genome shotgun (WGS) entry which is preliminary data.</text>
</comment>
<keyword evidence="1" id="KW-0479">Metal-binding</keyword>
<proteinExistence type="predicted"/>
<keyword evidence="7" id="KW-0675">Receptor</keyword>
<keyword evidence="8" id="KW-0539">Nucleus</keyword>
<dbReference type="PANTHER" id="PTHR24082">
    <property type="entry name" value="NUCLEAR HORMONE RECEPTOR"/>
    <property type="match status" value="1"/>
</dbReference>